<proteinExistence type="predicted"/>
<name>A0A843WVS9_COLES</name>
<organism evidence="1 2">
    <name type="scientific">Colocasia esculenta</name>
    <name type="common">Wild taro</name>
    <name type="synonym">Arum esculentum</name>
    <dbReference type="NCBI Taxonomy" id="4460"/>
    <lineage>
        <taxon>Eukaryota</taxon>
        <taxon>Viridiplantae</taxon>
        <taxon>Streptophyta</taxon>
        <taxon>Embryophyta</taxon>
        <taxon>Tracheophyta</taxon>
        <taxon>Spermatophyta</taxon>
        <taxon>Magnoliopsida</taxon>
        <taxon>Liliopsida</taxon>
        <taxon>Araceae</taxon>
        <taxon>Aroideae</taxon>
        <taxon>Colocasieae</taxon>
        <taxon>Colocasia</taxon>
    </lineage>
</organism>
<dbReference type="Proteomes" id="UP000652761">
    <property type="component" value="Unassembled WGS sequence"/>
</dbReference>
<dbReference type="AlphaFoldDB" id="A0A843WVS9"/>
<evidence type="ECO:0000313" key="1">
    <source>
        <dbReference type="EMBL" id="MQM09321.1"/>
    </source>
</evidence>
<protein>
    <submittedName>
        <fullName evidence="1">Uncharacterized protein</fullName>
    </submittedName>
</protein>
<reference evidence="1" key="1">
    <citation type="submission" date="2017-07" db="EMBL/GenBank/DDBJ databases">
        <title>Taro Niue Genome Assembly and Annotation.</title>
        <authorList>
            <person name="Atibalentja N."/>
            <person name="Keating K."/>
            <person name="Fields C.J."/>
        </authorList>
    </citation>
    <scope>NUCLEOTIDE SEQUENCE</scope>
    <source>
        <strain evidence="1">Niue_2</strain>
        <tissue evidence="1">Leaf</tissue>
    </source>
</reference>
<gene>
    <name evidence="1" type="ORF">Taro_042191</name>
</gene>
<dbReference type="EMBL" id="NMUH01004345">
    <property type="protein sequence ID" value="MQM09321.1"/>
    <property type="molecule type" value="Genomic_DNA"/>
</dbReference>
<evidence type="ECO:0000313" key="2">
    <source>
        <dbReference type="Proteomes" id="UP000652761"/>
    </source>
</evidence>
<comment type="caution">
    <text evidence="1">The sequence shown here is derived from an EMBL/GenBank/DDBJ whole genome shotgun (WGS) entry which is preliminary data.</text>
</comment>
<sequence length="100" mass="11250">MKSLTYVTYVNVPPHRRLAVEFIFREEDVLHSSSELPPSPLPFVGVSGASSLETDAENVISDSDYNPLAALMSPLLRPKLIAAPWHPTRQQRRRSLFCCK</sequence>
<accession>A0A843WVS9</accession>
<keyword evidence="2" id="KW-1185">Reference proteome</keyword>